<feature type="transmembrane region" description="Helical" evidence="5">
    <location>
        <begin position="50"/>
        <end position="68"/>
    </location>
</feature>
<evidence type="ECO:0000256" key="5">
    <source>
        <dbReference type="SAM" id="Phobius"/>
    </source>
</evidence>
<protein>
    <submittedName>
        <fullName evidence="6">Uncharacterized protein</fullName>
    </submittedName>
</protein>
<dbReference type="Proteomes" id="UP001642482">
    <property type="component" value="Unassembled WGS sequence"/>
</dbReference>
<evidence type="ECO:0000256" key="1">
    <source>
        <dbReference type="ARBA" id="ARBA00004141"/>
    </source>
</evidence>
<name>A0ABP0BN51_9PEZI</name>
<dbReference type="EMBL" id="CAWUHD010000038">
    <property type="protein sequence ID" value="CAK7220876.1"/>
    <property type="molecule type" value="Genomic_DNA"/>
</dbReference>
<proteinExistence type="predicted"/>
<keyword evidence="3 5" id="KW-1133">Transmembrane helix</keyword>
<keyword evidence="2 5" id="KW-0812">Transmembrane</keyword>
<feature type="transmembrane region" description="Helical" evidence="5">
    <location>
        <begin position="183"/>
        <end position="201"/>
    </location>
</feature>
<evidence type="ECO:0000313" key="6">
    <source>
        <dbReference type="EMBL" id="CAK7220876.1"/>
    </source>
</evidence>
<organism evidence="6 7">
    <name type="scientific">Sporothrix eucalyptigena</name>
    <dbReference type="NCBI Taxonomy" id="1812306"/>
    <lineage>
        <taxon>Eukaryota</taxon>
        <taxon>Fungi</taxon>
        <taxon>Dikarya</taxon>
        <taxon>Ascomycota</taxon>
        <taxon>Pezizomycotina</taxon>
        <taxon>Sordariomycetes</taxon>
        <taxon>Sordariomycetidae</taxon>
        <taxon>Ophiostomatales</taxon>
        <taxon>Ophiostomataceae</taxon>
        <taxon>Sporothrix</taxon>
    </lineage>
</organism>
<dbReference type="PANTHER" id="PTHR23501">
    <property type="entry name" value="MAJOR FACILITATOR SUPERFAMILY"/>
    <property type="match status" value="1"/>
</dbReference>
<feature type="transmembrane region" description="Helical" evidence="5">
    <location>
        <begin position="20"/>
        <end position="38"/>
    </location>
</feature>
<dbReference type="SUPFAM" id="SSF103473">
    <property type="entry name" value="MFS general substrate transporter"/>
    <property type="match status" value="1"/>
</dbReference>
<dbReference type="PANTHER" id="PTHR23501:SF87">
    <property type="entry name" value="SIDEROPHORE IRON TRANSPORTER 2"/>
    <property type="match status" value="1"/>
</dbReference>
<feature type="transmembrane region" description="Helical" evidence="5">
    <location>
        <begin position="126"/>
        <end position="145"/>
    </location>
</feature>
<comment type="subcellular location">
    <subcellularLocation>
        <location evidence="1">Membrane</location>
        <topology evidence="1">Multi-pass membrane protein</topology>
    </subcellularLocation>
</comment>
<keyword evidence="4 5" id="KW-0472">Membrane</keyword>
<evidence type="ECO:0000256" key="3">
    <source>
        <dbReference type="ARBA" id="ARBA00022989"/>
    </source>
</evidence>
<evidence type="ECO:0000256" key="4">
    <source>
        <dbReference type="ARBA" id="ARBA00023136"/>
    </source>
</evidence>
<dbReference type="InterPro" id="IPR036259">
    <property type="entry name" value="MFS_trans_sf"/>
</dbReference>
<sequence>MNALSPASTASPSTVASRNWSSSSTCWAFCLLLVPLTIATEAPHGYNSGYIIAMFVLGAVALVAWPFVELAVPRPLVHLRELALNIDIVVPSLIYAVDQFSTTLSYQPALQWVEVTFNYTTSNAVYFYYTQSLSNVAFSMVASVISMYTRRYKWVSFFGGCLRVLGVGLMMRYCTTGSTTAQLVIPQIIQGIGGAVVLLIINLGDAIGSAVTGTVQQNLQGLLHQYVDPVVNGNATVATRVYEGGASAAELYPQGSPVRDAISAAWSANMHQLLIGALVSGIINALMCLGMPDRQLATETQNNVTDERLGVMVDPQADPEKRVETTA</sequence>
<accession>A0ABP0BN51</accession>
<keyword evidence="7" id="KW-1185">Reference proteome</keyword>
<reference evidence="6 7" key="1">
    <citation type="submission" date="2024-01" db="EMBL/GenBank/DDBJ databases">
        <authorList>
            <person name="Allen C."/>
            <person name="Tagirdzhanova G."/>
        </authorList>
    </citation>
    <scope>NUCLEOTIDE SEQUENCE [LARGE SCALE GENOMIC DNA]</scope>
</reference>
<comment type="caution">
    <text evidence="6">The sequence shown here is derived from an EMBL/GenBank/DDBJ whole genome shotgun (WGS) entry which is preliminary data.</text>
</comment>
<feature type="transmembrane region" description="Helical" evidence="5">
    <location>
        <begin position="152"/>
        <end position="171"/>
    </location>
</feature>
<gene>
    <name evidence="6" type="ORF">SEUCBS140593_004383</name>
</gene>
<evidence type="ECO:0000313" key="7">
    <source>
        <dbReference type="Proteomes" id="UP001642482"/>
    </source>
</evidence>
<evidence type="ECO:0000256" key="2">
    <source>
        <dbReference type="ARBA" id="ARBA00022692"/>
    </source>
</evidence>